<sequence>MGKKSKSQSEHRKGAKAEANGDAEVANQPSFLAGNAPFDPLLASLFETSAGPVQTPSVQYTSTKRSSKHKGSNAPHEGGSDEESDDENQSDNHSDQEMQDAEDGSDTGSSETDNARVSRKRKRTAADNLEDVYMQKITREEQKEEAKRKADSSKKRKAAKSDDDSNASQEDDSSDDDDTAPPMHESLTGEQEVTELDKSGRTVFLGNVSNTAIRTGSARKTLVKHLSSFLDSLPKSDTPHKVESIRFRSTAYGTKLGVPRRAAFAQKEVMDSTTSSTNAYVVFSTKLAAQKAPGALNGTVVLDRHLRVDNVAHPSAIDNKRCVFVGNLAFVDLENTAGEDGEAPKRKPSTPADIEEGLWRTFNDHTGAGGQKNAGGGNVESVRVVRDQATRIGKGFAYVQFFESNCVEAALLLDGKKFPPLLPRKLRVVRAKKVNKKRDSERRSGGRIEGTRDTLGGRSSKLFGRAGAAKLRDVVGNTPFIFEGQRAVEGSGQLKVRTKSRGASKGKRSSRRAAAYRAGGGRADTFTLHANSANVNFENSTQFDCCAIEPMTLFADIALPFIIFCLISYFTTMHRSPFSRNRNRRVLPPVPQHHEPETSSKTSGSSLDMNDKPGNQEFYPSMEDVLDVRDLLRRMRPSAHGTVPDEIVDMIIDEAEYWPSVVTSLNTTPLMISADGDKECLRTPPLCFSFNEGEENTPKTLLHRGMYPCRKIVFDISSHDQGWGGNHGHQGTFRGSYTWFDTYIIPSNKKNSTDGEEGGQESVSTETGEDATSGPYPMKPFLPGSTKLQCNRTATKVPTNYHIVWHYKDSIQQDSSEAERIEEEEGRGRATLDGESVRAMQIGDQLVVWMRARFAAWRNNVDSMSVRIFWAV</sequence>
<feature type="region of interest" description="Disordered" evidence="8">
    <location>
        <begin position="433"/>
        <end position="455"/>
    </location>
</feature>
<dbReference type="PANTHER" id="PTHR23236">
    <property type="entry name" value="EUKARYOTIC TRANSLATION INITIATION FACTOR 4B/4H"/>
    <property type="match status" value="1"/>
</dbReference>
<dbReference type="EMBL" id="CP055898">
    <property type="protein sequence ID" value="QKX54038.1"/>
    <property type="molecule type" value="Genomic_DNA"/>
</dbReference>
<evidence type="ECO:0000256" key="4">
    <source>
        <dbReference type="ARBA" id="ARBA00015520"/>
    </source>
</evidence>
<feature type="compositionally biased region" description="Basic and acidic residues" evidence="8">
    <location>
        <begin position="437"/>
        <end position="452"/>
    </location>
</feature>
<comment type="function">
    <text evidence="1">Involved in pre-25S rRNA processing.</text>
</comment>
<evidence type="ECO:0000256" key="7">
    <source>
        <dbReference type="PROSITE-ProRule" id="PRU00176"/>
    </source>
</evidence>
<evidence type="ECO:0000256" key="5">
    <source>
        <dbReference type="ARBA" id="ARBA00022884"/>
    </source>
</evidence>
<evidence type="ECO:0000313" key="10">
    <source>
        <dbReference type="EMBL" id="QKX54038.1"/>
    </source>
</evidence>
<proteinExistence type="inferred from homology"/>
<feature type="region of interest" description="Disordered" evidence="8">
    <location>
        <begin position="748"/>
        <end position="778"/>
    </location>
</feature>
<feature type="region of interest" description="Disordered" evidence="8">
    <location>
        <begin position="1"/>
        <end position="37"/>
    </location>
</feature>
<comment type="subcellular location">
    <subcellularLocation>
        <location evidence="2">Nucleus</location>
        <location evidence="2">Nucleolus</location>
    </subcellularLocation>
</comment>
<dbReference type="OrthoDB" id="442677at2759"/>
<dbReference type="GO" id="GO:0005730">
    <property type="term" value="C:nucleolus"/>
    <property type="evidence" value="ECO:0007669"/>
    <property type="project" value="UniProtKB-SubCell"/>
</dbReference>
<dbReference type="PROSITE" id="PS50102">
    <property type="entry name" value="RRM"/>
    <property type="match status" value="1"/>
</dbReference>
<feature type="compositionally biased region" description="Basic residues" evidence="8">
    <location>
        <begin position="496"/>
        <end position="511"/>
    </location>
</feature>
<dbReference type="Pfam" id="PF00076">
    <property type="entry name" value="RRM_1"/>
    <property type="match status" value="1"/>
</dbReference>
<feature type="domain" description="RRM" evidence="9">
    <location>
        <begin position="321"/>
        <end position="433"/>
    </location>
</feature>
<feature type="region of interest" description="Disordered" evidence="8">
    <location>
        <begin position="492"/>
        <end position="518"/>
    </location>
</feature>
<dbReference type="PANTHER" id="PTHR23236:SF25">
    <property type="entry name" value="RNA-BINDING PROTEIN 34"/>
    <property type="match status" value="1"/>
</dbReference>
<feature type="compositionally biased region" description="Polar residues" evidence="8">
    <location>
        <begin position="599"/>
        <end position="608"/>
    </location>
</feature>
<reference evidence="11" key="1">
    <citation type="submission" date="2020-06" db="EMBL/GenBank/DDBJ databases">
        <title>A chromosome-scale genome assembly of Talaromyces rugulosus W13939.</title>
        <authorList>
            <person name="Wang B."/>
            <person name="Guo L."/>
            <person name="Ye K."/>
            <person name="Wang L."/>
        </authorList>
    </citation>
    <scope>NUCLEOTIDE SEQUENCE [LARGE SCALE GENOMIC DNA]</scope>
    <source>
        <strain evidence="11">W13939</strain>
    </source>
</reference>
<dbReference type="GO" id="GO:0019843">
    <property type="term" value="F:rRNA binding"/>
    <property type="evidence" value="ECO:0007669"/>
    <property type="project" value="TreeGrafter"/>
</dbReference>
<feature type="region of interest" description="Disordered" evidence="8">
    <location>
        <begin position="50"/>
        <end position="200"/>
    </location>
</feature>
<evidence type="ECO:0000256" key="2">
    <source>
        <dbReference type="ARBA" id="ARBA00004604"/>
    </source>
</evidence>
<dbReference type="RefSeq" id="XP_035340217.1">
    <property type="nucleotide sequence ID" value="XM_035484324.1"/>
</dbReference>
<gene>
    <name evidence="10" type="ORF">TRUGW13939_01121</name>
</gene>
<feature type="compositionally biased region" description="Polar residues" evidence="8">
    <location>
        <begin position="51"/>
        <end position="64"/>
    </location>
</feature>
<dbReference type="Gene3D" id="3.30.70.330">
    <property type="match status" value="2"/>
</dbReference>
<name>A0A7H8QJC6_TALRU</name>
<dbReference type="InterPro" id="IPR035979">
    <property type="entry name" value="RBD_domain_sf"/>
</dbReference>
<feature type="compositionally biased region" description="Acidic residues" evidence="8">
    <location>
        <begin position="169"/>
        <end position="179"/>
    </location>
</feature>
<feature type="compositionally biased region" description="Basic and acidic residues" evidence="8">
    <location>
        <begin position="7"/>
        <end position="16"/>
    </location>
</feature>
<evidence type="ECO:0000256" key="8">
    <source>
        <dbReference type="SAM" id="MobiDB-lite"/>
    </source>
</evidence>
<dbReference type="AlphaFoldDB" id="A0A7H8QJC6"/>
<protein>
    <recommendedName>
        <fullName evidence="4">Nucleolar protein 12</fullName>
    </recommendedName>
</protein>
<keyword evidence="5 7" id="KW-0694">RNA-binding</keyword>
<accession>A0A7H8QJC6</accession>
<evidence type="ECO:0000256" key="6">
    <source>
        <dbReference type="ARBA" id="ARBA00023242"/>
    </source>
</evidence>
<evidence type="ECO:0000256" key="3">
    <source>
        <dbReference type="ARBA" id="ARBA00007077"/>
    </source>
</evidence>
<feature type="region of interest" description="Disordered" evidence="8">
    <location>
        <begin position="581"/>
        <end position="619"/>
    </location>
</feature>
<dbReference type="SUPFAM" id="SSF54928">
    <property type="entry name" value="RNA-binding domain, RBD"/>
    <property type="match status" value="2"/>
</dbReference>
<evidence type="ECO:0000259" key="9">
    <source>
        <dbReference type="PROSITE" id="PS50102"/>
    </source>
</evidence>
<dbReference type="GO" id="GO:0000463">
    <property type="term" value="P:maturation of LSU-rRNA from tricistronic rRNA transcript (SSU-rRNA, 5.8S rRNA, LSU-rRNA)"/>
    <property type="evidence" value="ECO:0007669"/>
    <property type="project" value="TreeGrafter"/>
</dbReference>
<dbReference type="KEGG" id="trg:TRUGW13939_01121"/>
<keyword evidence="6" id="KW-0539">Nucleus</keyword>
<keyword evidence="11" id="KW-1185">Reference proteome</keyword>
<evidence type="ECO:0000313" key="11">
    <source>
        <dbReference type="Proteomes" id="UP000509510"/>
    </source>
</evidence>
<dbReference type="InterPro" id="IPR000504">
    <property type="entry name" value="RRM_dom"/>
</dbReference>
<dbReference type="GeneID" id="55988634"/>
<feature type="compositionally biased region" description="Basic and acidic residues" evidence="8">
    <location>
        <begin position="137"/>
        <end position="163"/>
    </location>
</feature>
<organism evidence="10 11">
    <name type="scientific">Talaromyces rugulosus</name>
    <name type="common">Penicillium rugulosum</name>
    <dbReference type="NCBI Taxonomy" id="121627"/>
    <lineage>
        <taxon>Eukaryota</taxon>
        <taxon>Fungi</taxon>
        <taxon>Dikarya</taxon>
        <taxon>Ascomycota</taxon>
        <taxon>Pezizomycotina</taxon>
        <taxon>Eurotiomycetes</taxon>
        <taxon>Eurotiomycetidae</taxon>
        <taxon>Eurotiales</taxon>
        <taxon>Trichocomaceae</taxon>
        <taxon>Talaromyces</taxon>
        <taxon>Talaromyces sect. Islandici</taxon>
    </lineage>
</organism>
<dbReference type="Proteomes" id="UP000509510">
    <property type="component" value="Chromosome I"/>
</dbReference>
<feature type="compositionally biased region" description="Acidic residues" evidence="8">
    <location>
        <begin position="80"/>
        <end position="89"/>
    </location>
</feature>
<dbReference type="InterPro" id="IPR012677">
    <property type="entry name" value="Nucleotide-bd_a/b_plait_sf"/>
</dbReference>
<evidence type="ECO:0000256" key="1">
    <source>
        <dbReference type="ARBA" id="ARBA00002475"/>
    </source>
</evidence>
<comment type="similarity">
    <text evidence="3">Belongs to the RRM RBM34 family.</text>
</comment>